<dbReference type="RefSeq" id="WP_054389316.1">
    <property type="nucleotide sequence ID" value="NZ_CP062152.1"/>
</dbReference>
<dbReference type="EMBL" id="CP097357">
    <property type="protein sequence ID" value="UYV30271.1"/>
    <property type="molecule type" value="Genomic_DNA"/>
</dbReference>
<evidence type="ECO:0000313" key="2">
    <source>
        <dbReference type="Proteomes" id="UP001163036"/>
    </source>
</evidence>
<dbReference type="AlphaFoldDB" id="A0A8H9NDC9"/>
<sequence length="61" mass="6689">MLKFKKFSDVIGAMLLLLTTIMVLGTNMLQTAIKTPESANLVGITFLALFFVSGVKLITRK</sequence>
<geneLocation type="plasmid" evidence="1 2">
    <name>pVP-16-VB00198-1</name>
</geneLocation>
<dbReference type="Proteomes" id="UP001163036">
    <property type="component" value="Plasmid pVP-16-VB00198-1"/>
</dbReference>
<evidence type="ECO:0000313" key="1">
    <source>
        <dbReference type="EMBL" id="UYV30271.1"/>
    </source>
</evidence>
<keyword evidence="1" id="KW-0614">Plasmid</keyword>
<reference evidence="1" key="1">
    <citation type="submission" date="2022-05" db="EMBL/GenBank/DDBJ databases">
        <title>Megaplasmid of Vibrio parahaemolyticus.</title>
        <authorList>
            <person name="Strauch E."/>
            <person name="Borowiak M."/>
        </authorList>
    </citation>
    <scope>NUCLEOTIDE SEQUENCE</scope>
    <source>
        <strain evidence="1">16-VB00198</strain>
        <plasmid evidence="1">pVP-16-VB00198-1</plasmid>
    </source>
</reference>
<accession>A0A8H9NDC9</accession>
<name>A0A8H9NDC9_VIBPH</name>
<protein>
    <submittedName>
        <fullName evidence="1">Uncharacterized protein</fullName>
    </submittedName>
</protein>
<proteinExistence type="predicted"/>
<organism evidence="1 2">
    <name type="scientific">Vibrio parahaemolyticus</name>
    <dbReference type="NCBI Taxonomy" id="670"/>
    <lineage>
        <taxon>Bacteria</taxon>
        <taxon>Pseudomonadati</taxon>
        <taxon>Pseudomonadota</taxon>
        <taxon>Gammaproteobacteria</taxon>
        <taxon>Vibrionales</taxon>
        <taxon>Vibrionaceae</taxon>
        <taxon>Vibrio</taxon>
    </lineage>
</organism>
<gene>
    <name evidence="1" type="ORF">M5598_24780</name>
</gene>